<dbReference type="EMBL" id="CP038469">
    <property type="protein sequence ID" value="QBX80193.1"/>
    <property type="molecule type" value="Genomic_DNA"/>
</dbReference>
<evidence type="ECO:0000313" key="1">
    <source>
        <dbReference type="EMBL" id="QBX80193.1"/>
    </source>
</evidence>
<keyword evidence="2" id="KW-1185">Reference proteome</keyword>
<sequence>MTQRNFLLTYSVKPVTDHSSDEDKADKVRKKIARITEWMKTSDVETTFLGKVEITKISENYKIDQAREEIERVFIPILETYNAGPLDVQIHCAMMVENIDQPFEFVVHQ</sequence>
<proteinExistence type="predicted"/>
<organism evidence="1 2">
    <name type="scientific">Citrobacter tructae</name>
    <dbReference type="NCBI Taxonomy" id="2562449"/>
    <lineage>
        <taxon>Bacteria</taxon>
        <taxon>Pseudomonadati</taxon>
        <taxon>Pseudomonadota</taxon>
        <taxon>Gammaproteobacteria</taxon>
        <taxon>Enterobacterales</taxon>
        <taxon>Enterobacteriaceae</taxon>
        <taxon>Citrobacter</taxon>
    </lineage>
</organism>
<name>A0ABX5T4F2_9ENTR</name>
<dbReference type="Proteomes" id="UP000296284">
    <property type="component" value="Chromosome"/>
</dbReference>
<reference evidence="1 2" key="1">
    <citation type="submission" date="2019-03" db="EMBL/GenBank/DDBJ databases">
        <title>Complete genome sequence of Citrobacter sp. SNU WT2 isolated from diseased rainbow trout.</title>
        <authorList>
            <person name="Oh W.T."/>
            <person name="Park S.C."/>
        </authorList>
    </citation>
    <scope>NUCLEOTIDE SEQUENCE [LARGE SCALE GENOMIC DNA]</scope>
    <source>
        <strain evidence="1 2">SNU WT2</strain>
    </source>
</reference>
<gene>
    <name evidence="1" type="ORF">E4Z61_07395</name>
</gene>
<evidence type="ECO:0000313" key="2">
    <source>
        <dbReference type="Proteomes" id="UP000296284"/>
    </source>
</evidence>
<dbReference type="RefSeq" id="WP_135322206.1">
    <property type="nucleotide sequence ID" value="NZ_CP038469.1"/>
</dbReference>
<accession>A0ABX5T4F2</accession>
<protein>
    <submittedName>
        <fullName evidence="1">Uncharacterized protein</fullName>
    </submittedName>
</protein>